<evidence type="ECO:0000259" key="2">
    <source>
        <dbReference type="Pfam" id="PF02371"/>
    </source>
</evidence>
<feature type="domain" description="Transposase IS110-like N-terminal" evidence="1">
    <location>
        <begin position="13"/>
        <end position="156"/>
    </location>
</feature>
<dbReference type="Pfam" id="PF01548">
    <property type="entry name" value="DEDD_Tnp_IS110"/>
    <property type="match status" value="1"/>
</dbReference>
<dbReference type="AlphaFoldDB" id="A0A1G9Z4D8"/>
<dbReference type="OrthoDB" id="964423at2"/>
<dbReference type="GO" id="GO:0003677">
    <property type="term" value="F:DNA binding"/>
    <property type="evidence" value="ECO:0007669"/>
    <property type="project" value="InterPro"/>
</dbReference>
<dbReference type="EMBL" id="FNGV01000043">
    <property type="protein sequence ID" value="SDN15815.1"/>
    <property type="molecule type" value="Genomic_DNA"/>
</dbReference>
<dbReference type="GO" id="GO:0006313">
    <property type="term" value="P:DNA transposition"/>
    <property type="evidence" value="ECO:0007669"/>
    <property type="project" value="InterPro"/>
</dbReference>
<protein>
    <submittedName>
        <fullName evidence="3">Transposase</fullName>
    </submittedName>
</protein>
<dbReference type="Proteomes" id="UP000199440">
    <property type="component" value="Unassembled WGS sequence"/>
</dbReference>
<name>A0A1G9Z4D8_9FLAO</name>
<keyword evidence="4" id="KW-1185">Reference proteome</keyword>
<gene>
    <name evidence="3" type="ORF">SAMN04488514_1431</name>
</gene>
<organism evidence="3 4">
    <name type="scientific">Kriegella aquimaris</name>
    <dbReference type="NCBI Taxonomy" id="192904"/>
    <lineage>
        <taxon>Bacteria</taxon>
        <taxon>Pseudomonadati</taxon>
        <taxon>Bacteroidota</taxon>
        <taxon>Flavobacteriia</taxon>
        <taxon>Flavobacteriales</taxon>
        <taxon>Flavobacteriaceae</taxon>
        <taxon>Kriegella</taxon>
    </lineage>
</organism>
<dbReference type="PANTHER" id="PTHR33055">
    <property type="entry name" value="TRANSPOSASE FOR INSERTION SEQUENCE ELEMENT IS1111A"/>
    <property type="match status" value="1"/>
</dbReference>
<dbReference type="RefSeq" id="WP_089895993.1">
    <property type="nucleotide sequence ID" value="NZ_FNGV01000043.1"/>
</dbReference>
<sequence>MITQITAVPKLYIGIDIHKRSWKVHCATDLFSGKSFSMNPNPEQLKDYVNKHFADYEVSTAYEAGCCGYSAHRCFESYGWFSLVVNPADIHRKGKEKNTKTDKIDAQLISRELKDGRLDGIHIPDVDREELRSLFRRRNDLVKDFRRIKSYIKMQLLYFGIKEPEEFDNDHWSHKYRKWLDDIVFKNQTAKATLESRMRFFRFVDQELRDVSTQLRRYCKTYHKKDYMLLRSIPGIGGIVACGILCELGDLRRFNSVKHLAGYVGLAPGVHQSGSNYKTLGITPRAHRLIRSYFVEASWQAIRADPVMQAYYRKHQGRNVKSIIIKVARKLLSRTLAVIKTETPYCIGVLE</sequence>
<dbReference type="PANTHER" id="PTHR33055:SF3">
    <property type="entry name" value="PUTATIVE TRANSPOSASE FOR IS117-RELATED"/>
    <property type="match status" value="1"/>
</dbReference>
<dbReference type="GO" id="GO:0004803">
    <property type="term" value="F:transposase activity"/>
    <property type="evidence" value="ECO:0007669"/>
    <property type="project" value="InterPro"/>
</dbReference>
<dbReference type="Pfam" id="PF02371">
    <property type="entry name" value="Transposase_20"/>
    <property type="match status" value="1"/>
</dbReference>
<evidence type="ECO:0000313" key="3">
    <source>
        <dbReference type="EMBL" id="SDN15815.1"/>
    </source>
</evidence>
<dbReference type="InterPro" id="IPR002525">
    <property type="entry name" value="Transp_IS110-like_N"/>
</dbReference>
<reference evidence="3 4" key="1">
    <citation type="submission" date="2016-10" db="EMBL/GenBank/DDBJ databases">
        <authorList>
            <person name="de Groot N.N."/>
        </authorList>
    </citation>
    <scope>NUCLEOTIDE SEQUENCE [LARGE SCALE GENOMIC DNA]</scope>
    <source>
        <strain evidence="3 4">DSM 19886</strain>
    </source>
</reference>
<dbReference type="InterPro" id="IPR003346">
    <property type="entry name" value="Transposase_20"/>
</dbReference>
<proteinExistence type="predicted"/>
<feature type="domain" description="Transposase IS116/IS110/IS902 C-terminal" evidence="2">
    <location>
        <begin position="229"/>
        <end position="313"/>
    </location>
</feature>
<evidence type="ECO:0000259" key="1">
    <source>
        <dbReference type="Pfam" id="PF01548"/>
    </source>
</evidence>
<dbReference type="NCBIfam" id="NF033542">
    <property type="entry name" value="transpos_IS110"/>
    <property type="match status" value="1"/>
</dbReference>
<dbReference type="InterPro" id="IPR047650">
    <property type="entry name" value="Transpos_IS110"/>
</dbReference>
<accession>A0A1G9Z4D8</accession>
<evidence type="ECO:0000313" key="4">
    <source>
        <dbReference type="Proteomes" id="UP000199440"/>
    </source>
</evidence>